<keyword evidence="4" id="KW-1185">Reference proteome</keyword>
<keyword evidence="1" id="KW-1133">Transmembrane helix</keyword>
<evidence type="ECO:0000259" key="2">
    <source>
        <dbReference type="PROSITE" id="PS50112"/>
    </source>
</evidence>
<dbReference type="CDD" id="cd00130">
    <property type="entry name" value="PAS"/>
    <property type="match status" value="1"/>
</dbReference>
<dbReference type="SUPFAM" id="SSF55785">
    <property type="entry name" value="PYP-like sensor domain (PAS domain)"/>
    <property type="match status" value="1"/>
</dbReference>
<protein>
    <submittedName>
        <fullName evidence="3">PAS domain-containing protein</fullName>
    </submittedName>
</protein>
<dbReference type="InterPro" id="IPR013767">
    <property type="entry name" value="PAS_fold"/>
</dbReference>
<feature type="transmembrane region" description="Helical" evidence="1">
    <location>
        <begin position="280"/>
        <end position="301"/>
    </location>
</feature>
<reference evidence="3 4" key="1">
    <citation type="submission" date="2018-12" db="EMBL/GenBank/DDBJ databases">
        <title>Vibrio sp. isolated from China Sea.</title>
        <authorList>
            <person name="Li Y."/>
        </authorList>
    </citation>
    <scope>NUCLEOTIDE SEQUENCE [LARGE SCALE GENOMIC DNA]</scope>
    <source>
        <strain evidence="3 4">BEI207</strain>
    </source>
</reference>
<dbReference type="Gene3D" id="6.10.340.10">
    <property type="match status" value="1"/>
</dbReference>
<comment type="caution">
    <text evidence="3">The sequence shown here is derived from an EMBL/GenBank/DDBJ whole genome shotgun (WGS) entry which is preliminary data.</text>
</comment>
<feature type="domain" description="PAS" evidence="2">
    <location>
        <begin position="355"/>
        <end position="406"/>
    </location>
</feature>
<dbReference type="AlphaFoldDB" id="A0A3S0V593"/>
<dbReference type="Pfam" id="PF05228">
    <property type="entry name" value="CHASE4"/>
    <property type="match status" value="1"/>
</dbReference>
<evidence type="ECO:0000313" key="3">
    <source>
        <dbReference type="EMBL" id="RTZ18238.1"/>
    </source>
</evidence>
<dbReference type="InterPro" id="IPR035965">
    <property type="entry name" value="PAS-like_dom_sf"/>
</dbReference>
<dbReference type="PROSITE" id="PS50112">
    <property type="entry name" value="PAS"/>
    <property type="match status" value="1"/>
</dbReference>
<organism evidence="3 4">
    <name type="scientific">Vibrio aquaticus</name>
    <dbReference type="NCBI Taxonomy" id="2496559"/>
    <lineage>
        <taxon>Bacteria</taxon>
        <taxon>Pseudomonadati</taxon>
        <taxon>Pseudomonadota</taxon>
        <taxon>Gammaproteobacteria</taxon>
        <taxon>Vibrionales</taxon>
        <taxon>Vibrionaceae</taxon>
        <taxon>Vibrio</taxon>
    </lineage>
</organism>
<accession>A0A3S0V593</accession>
<dbReference type="EMBL" id="RXZH01000001">
    <property type="protein sequence ID" value="RTZ18238.1"/>
    <property type="molecule type" value="Genomic_DNA"/>
</dbReference>
<name>A0A3S0V593_9VIBR</name>
<dbReference type="Pfam" id="PF00989">
    <property type="entry name" value="PAS"/>
    <property type="match status" value="1"/>
</dbReference>
<gene>
    <name evidence="3" type="ORF">EJ063_05480</name>
</gene>
<evidence type="ECO:0000313" key="4">
    <source>
        <dbReference type="Proteomes" id="UP000268973"/>
    </source>
</evidence>
<evidence type="ECO:0000256" key="1">
    <source>
        <dbReference type="SAM" id="Phobius"/>
    </source>
</evidence>
<keyword evidence="1" id="KW-0812">Transmembrane</keyword>
<keyword evidence="1" id="KW-0472">Membrane</keyword>
<proteinExistence type="predicted"/>
<sequence length="477" mass="54482">MLSCIVQGSLIYRCFDLLGSTEKRLLVIFLAVTTFVLGAITVASYYLERHEHTARQFQENESKSVLGLRLLGYQLDQLSIIAHDYAFWDETYQYIEGRNEPFFVENFDVQLLDTLHIAGVAILNNANETIATSANISGFDDISFHEHLYDVKHDVDDIPYQGIMFHNESLFLFASAPIKSTNLNFPSNGRLLFFKQINQKTMSGISELIGDKFRIVTKTEETQFFTFIAQTRWQMFTEQQSLEQNTMQGTYVIAQDNRDRVPLEIQVHSAMEAPSWQEHILHSAAPMTAILITPILMIVLLRKYITRPLQELIRWLNQVDGSQLAEELKPFKHAGNGEVGELSEKFSSIYNNLYQQHQFSQLLLYSISDVIFTVDHLGNIDYCNPAATEWLNVSANQLYGQSFEFLISNMSQDTPSPANWLYRAIHSASEYSGISLIRKFGESSQEEWMEVQVSPMIKADDEPAGALIVLRSKSDYV</sequence>
<dbReference type="Gene3D" id="3.30.450.20">
    <property type="entry name" value="PAS domain"/>
    <property type="match status" value="1"/>
</dbReference>
<dbReference type="InterPro" id="IPR000014">
    <property type="entry name" value="PAS"/>
</dbReference>
<feature type="transmembrane region" description="Helical" evidence="1">
    <location>
        <begin position="25"/>
        <end position="47"/>
    </location>
</feature>
<dbReference type="Proteomes" id="UP000268973">
    <property type="component" value="Unassembled WGS sequence"/>
</dbReference>
<dbReference type="GO" id="GO:0006355">
    <property type="term" value="P:regulation of DNA-templated transcription"/>
    <property type="evidence" value="ECO:0007669"/>
    <property type="project" value="InterPro"/>
</dbReference>
<dbReference type="InterPro" id="IPR007892">
    <property type="entry name" value="CHASE4"/>
</dbReference>